<gene>
    <name evidence="2" type="ORF">CGOC_LOCUS3349</name>
</gene>
<dbReference type="PROSITE" id="PS50878">
    <property type="entry name" value="RT_POL"/>
    <property type="match status" value="1"/>
</dbReference>
<dbReference type="EMBL" id="UYRV01008405">
    <property type="protein sequence ID" value="VDK55550.1"/>
    <property type="molecule type" value="Genomic_DNA"/>
</dbReference>
<name>A0A3P6RLJ1_CYLGO</name>
<dbReference type="Proteomes" id="UP000271889">
    <property type="component" value="Unassembled WGS sequence"/>
</dbReference>
<evidence type="ECO:0000313" key="2">
    <source>
        <dbReference type="EMBL" id="VDK55550.1"/>
    </source>
</evidence>
<evidence type="ECO:0000259" key="1">
    <source>
        <dbReference type="PROSITE" id="PS50878"/>
    </source>
</evidence>
<accession>A0A3P6RLJ1</accession>
<proteinExistence type="predicted"/>
<dbReference type="OrthoDB" id="5862033at2759"/>
<sequence>MQLNGEYVIETFDITSLYTNVSTEDAVKAVYELVSEHRSAFNLNGFIVGQIMTFLKECLNCGIFRWSGRYYKQVCGAAMGRILAPVIAIVFISKIERPIACKTYS</sequence>
<dbReference type="PANTHER" id="PTHR21301:SF10">
    <property type="entry name" value="REVERSE TRANSCRIPTASE DOMAIN-CONTAINING PROTEIN"/>
    <property type="match status" value="1"/>
</dbReference>
<protein>
    <recommendedName>
        <fullName evidence="1">Reverse transcriptase domain-containing protein</fullName>
    </recommendedName>
</protein>
<organism evidence="2 3">
    <name type="scientific">Cylicostephanus goldi</name>
    <name type="common">Nematode worm</name>
    <dbReference type="NCBI Taxonomy" id="71465"/>
    <lineage>
        <taxon>Eukaryota</taxon>
        <taxon>Metazoa</taxon>
        <taxon>Ecdysozoa</taxon>
        <taxon>Nematoda</taxon>
        <taxon>Chromadorea</taxon>
        <taxon>Rhabditida</taxon>
        <taxon>Rhabditina</taxon>
        <taxon>Rhabditomorpha</taxon>
        <taxon>Strongyloidea</taxon>
        <taxon>Strongylidae</taxon>
        <taxon>Cylicostephanus</taxon>
    </lineage>
</organism>
<evidence type="ECO:0000313" key="3">
    <source>
        <dbReference type="Proteomes" id="UP000271889"/>
    </source>
</evidence>
<keyword evidence="3" id="KW-1185">Reference proteome</keyword>
<dbReference type="InterPro" id="IPR000477">
    <property type="entry name" value="RT_dom"/>
</dbReference>
<dbReference type="PANTHER" id="PTHR21301">
    <property type="entry name" value="REVERSE TRANSCRIPTASE"/>
    <property type="match status" value="1"/>
</dbReference>
<dbReference type="AlphaFoldDB" id="A0A3P6RLJ1"/>
<feature type="domain" description="Reverse transcriptase" evidence="1">
    <location>
        <begin position="1"/>
        <end position="105"/>
    </location>
</feature>
<reference evidence="2 3" key="1">
    <citation type="submission" date="2018-11" db="EMBL/GenBank/DDBJ databases">
        <authorList>
            <consortium name="Pathogen Informatics"/>
        </authorList>
    </citation>
    <scope>NUCLEOTIDE SEQUENCE [LARGE SCALE GENOMIC DNA]</scope>
</reference>